<dbReference type="EMBL" id="OZ075115">
    <property type="protein sequence ID" value="CAL5069970.1"/>
    <property type="molecule type" value="Genomic_DNA"/>
</dbReference>
<dbReference type="InterPro" id="IPR055312">
    <property type="entry name" value="FBL15-like"/>
</dbReference>
<keyword evidence="2" id="KW-1185">Reference proteome</keyword>
<evidence type="ECO:0000313" key="1">
    <source>
        <dbReference type="EMBL" id="CAL5069970.1"/>
    </source>
</evidence>
<dbReference type="PANTHER" id="PTHR34709">
    <property type="entry name" value="OS10G0396666 PROTEIN"/>
    <property type="match status" value="1"/>
</dbReference>
<dbReference type="PANTHER" id="PTHR34709:SF28">
    <property type="entry name" value="OS08G0272601 PROTEIN"/>
    <property type="match status" value="1"/>
</dbReference>
<organism evidence="1 2">
    <name type="scientific">Urochloa decumbens</name>
    <dbReference type="NCBI Taxonomy" id="240449"/>
    <lineage>
        <taxon>Eukaryota</taxon>
        <taxon>Viridiplantae</taxon>
        <taxon>Streptophyta</taxon>
        <taxon>Embryophyta</taxon>
        <taxon>Tracheophyta</taxon>
        <taxon>Spermatophyta</taxon>
        <taxon>Magnoliopsida</taxon>
        <taxon>Liliopsida</taxon>
        <taxon>Poales</taxon>
        <taxon>Poaceae</taxon>
        <taxon>PACMAD clade</taxon>
        <taxon>Panicoideae</taxon>
        <taxon>Panicodae</taxon>
        <taxon>Paniceae</taxon>
        <taxon>Melinidinae</taxon>
        <taxon>Urochloa</taxon>
    </lineage>
</organism>
<sequence>MGDNVLERKSKRRSMPITPLASAGCAAGGAADLISSLPDDVLLHILELLPNAREFMAMVNDALARHAAANTEPALQHLAISLKMRRLLPLCFEAAQEWIRDAVRSEVVKSFVLDLLYWPGYDNTDNNKEQRFVVALGEDLPSSSKMETMRLALDNATVPLPATATSFTALVDLSLEYMEFARGNNGQLLSRLLSSACCPCLRKLSLREIIIGLDDELLLESQTLLELSMEDLYDKYVISLRTPSLRVLRVNYCDLLDD</sequence>
<reference evidence="1" key="1">
    <citation type="submission" date="2024-10" db="EMBL/GenBank/DDBJ databases">
        <authorList>
            <person name="Ryan C."/>
        </authorList>
    </citation>
    <scope>NUCLEOTIDE SEQUENCE [LARGE SCALE GENOMIC DNA]</scope>
</reference>
<evidence type="ECO:0000313" key="2">
    <source>
        <dbReference type="Proteomes" id="UP001497457"/>
    </source>
</evidence>
<accession>A0ABC9F7A6</accession>
<proteinExistence type="predicted"/>
<evidence type="ECO:0008006" key="3">
    <source>
        <dbReference type="Google" id="ProtNLM"/>
    </source>
</evidence>
<protein>
    <recommendedName>
        <fullName evidence="3">F-box domain-containing protein</fullName>
    </recommendedName>
</protein>
<dbReference type="Proteomes" id="UP001497457">
    <property type="component" value="Chromosome 5rd"/>
</dbReference>
<name>A0ABC9F7A6_9POAL</name>
<gene>
    <name evidence="1" type="ORF">URODEC1_LOCUS102537</name>
</gene>
<dbReference type="AlphaFoldDB" id="A0ABC9F7A6"/>